<dbReference type="EMBL" id="JABSTR010000002">
    <property type="protein sequence ID" value="KAH9363295.1"/>
    <property type="molecule type" value="Genomic_DNA"/>
</dbReference>
<evidence type="ECO:0008006" key="4">
    <source>
        <dbReference type="Google" id="ProtNLM"/>
    </source>
</evidence>
<sequence length="453" mass="49600">MTHRKRAMEKRLHNTRHAARQARNSTGRVGSSSSNSYTTSGVSTTTAEKTTTTTASTTKAEVSVPSPSSEPTSNQYQPEEREQPVSPSARYRPQQFCGRQGDSTDEEVEEMEDDAKSPQLAAPTSPAASAPATPSASAPSTASPEQMYEGFQAWALRTYGDSAKTKTVTRKKYQRILKILRGEEQTSAENSKFRFWVKAKGFKTGLPQGHPQQSVHRAALLAAAAKTPPEQLLFVPCSKVKAILFPISSGERVPAALASPIDLAARSTRRAGCVPRYVSMRTLLACLPTLLSLLSRFERKQPVSVGPLLLEAQRQNRVPLRGEWEHFSRSQQSTTAKPVSRSPAGGGWRRREVGYVPPFLISSRRLLLVLIFSACTGKLEKEGRGGCKIECRECEERKGSAQPGFTERLLRERERFPLDSYRAANTAGAASCTGDARGERPGRKWTGSPAPPR</sequence>
<feature type="compositionally biased region" description="Low complexity" evidence="1">
    <location>
        <begin position="23"/>
        <end position="71"/>
    </location>
</feature>
<dbReference type="VEuPathDB" id="VectorBase:HLOH_040364"/>
<feature type="compositionally biased region" description="Basic residues" evidence="1">
    <location>
        <begin position="1"/>
        <end position="20"/>
    </location>
</feature>
<dbReference type="Proteomes" id="UP000821853">
    <property type="component" value="Chromosome 10"/>
</dbReference>
<accession>A0A9J6FKH2</accession>
<evidence type="ECO:0000313" key="3">
    <source>
        <dbReference type="Proteomes" id="UP000821853"/>
    </source>
</evidence>
<name>A0A9J6FKH2_HAELO</name>
<comment type="caution">
    <text evidence="2">The sequence shown here is derived from an EMBL/GenBank/DDBJ whole genome shotgun (WGS) entry which is preliminary data.</text>
</comment>
<dbReference type="OrthoDB" id="10047222at2759"/>
<dbReference type="AlphaFoldDB" id="A0A9J6FKH2"/>
<reference evidence="2 3" key="1">
    <citation type="journal article" date="2020" name="Cell">
        <title>Large-Scale Comparative Analyses of Tick Genomes Elucidate Their Genetic Diversity and Vector Capacities.</title>
        <authorList>
            <consortium name="Tick Genome and Microbiome Consortium (TIGMIC)"/>
            <person name="Jia N."/>
            <person name="Wang J."/>
            <person name="Shi W."/>
            <person name="Du L."/>
            <person name="Sun Y."/>
            <person name="Zhan W."/>
            <person name="Jiang J.F."/>
            <person name="Wang Q."/>
            <person name="Zhang B."/>
            <person name="Ji P."/>
            <person name="Bell-Sakyi L."/>
            <person name="Cui X.M."/>
            <person name="Yuan T.T."/>
            <person name="Jiang B.G."/>
            <person name="Yang W.F."/>
            <person name="Lam T.T."/>
            <person name="Chang Q.C."/>
            <person name="Ding S.J."/>
            <person name="Wang X.J."/>
            <person name="Zhu J.G."/>
            <person name="Ruan X.D."/>
            <person name="Zhao L."/>
            <person name="Wei J.T."/>
            <person name="Ye R.Z."/>
            <person name="Que T.C."/>
            <person name="Du C.H."/>
            <person name="Zhou Y.H."/>
            <person name="Cheng J.X."/>
            <person name="Dai P.F."/>
            <person name="Guo W.B."/>
            <person name="Han X.H."/>
            <person name="Huang E.J."/>
            <person name="Li L.F."/>
            <person name="Wei W."/>
            <person name="Gao Y.C."/>
            <person name="Liu J.Z."/>
            <person name="Shao H.Z."/>
            <person name="Wang X."/>
            <person name="Wang C.C."/>
            <person name="Yang T.C."/>
            <person name="Huo Q.B."/>
            <person name="Li W."/>
            <person name="Chen H.Y."/>
            <person name="Chen S.E."/>
            <person name="Zhou L.G."/>
            <person name="Ni X.B."/>
            <person name="Tian J.H."/>
            <person name="Sheng Y."/>
            <person name="Liu T."/>
            <person name="Pan Y.S."/>
            <person name="Xia L.Y."/>
            <person name="Li J."/>
            <person name="Zhao F."/>
            <person name="Cao W.C."/>
        </authorList>
    </citation>
    <scope>NUCLEOTIDE SEQUENCE [LARGE SCALE GENOMIC DNA]</scope>
    <source>
        <strain evidence="2">HaeL-2018</strain>
    </source>
</reference>
<gene>
    <name evidence="2" type="ORF">HPB48_006401</name>
</gene>
<organism evidence="2 3">
    <name type="scientific">Haemaphysalis longicornis</name>
    <name type="common">Bush tick</name>
    <dbReference type="NCBI Taxonomy" id="44386"/>
    <lineage>
        <taxon>Eukaryota</taxon>
        <taxon>Metazoa</taxon>
        <taxon>Ecdysozoa</taxon>
        <taxon>Arthropoda</taxon>
        <taxon>Chelicerata</taxon>
        <taxon>Arachnida</taxon>
        <taxon>Acari</taxon>
        <taxon>Parasitiformes</taxon>
        <taxon>Ixodida</taxon>
        <taxon>Ixodoidea</taxon>
        <taxon>Ixodidae</taxon>
        <taxon>Haemaphysalinae</taxon>
        <taxon>Haemaphysalis</taxon>
    </lineage>
</organism>
<feature type="compositionally biased region" description="Acidic residues" evidence="1">
    <location>
        <begin position="103"/>
        <end position="113"/>
    </location>
</feature>
<protein>
    <recommendedName>
        <fullName evidence="4">Nucleolar protein 4</fullName>
    </recommendedName>
</protein>
<feature type="region of interest" description="Disordered" evidence="1">
    <location>
        <begin position="1"/>
        <end position="144"/>
    </location>
</feature>
<evidence type="ECO:0000313" key="2">
    <source>
        <dbReference type="EMBL" id="KAH9363295.1"/>
    </source>
</evidence>
<keyword evidence="3" id="KW-1185">Reference proteome</keyword>
<evidence type="ECO:0000256" key="1">
    <source>
        <dbReference type="SAM" id="MobiDB-lite"/>
    </source>
</evidence>
<feature type="region of interest" description="Disordered" evidence="1">
    <location>
        <begin position="426"/>
        <end position="453"/>
    </location>
</feature>
<feature type="region of interest" description="Disordered" evidence="1">
    <location>
        <begin position="327"/>
        <end position="347"/>
    </location>
</feature>
<feature type="compositionally biased region" description="Low complexity" evidence="1">
    <location>
        <begin position="121"/>
        <end position="144"/>
    </location>
</feature>
<proteinExistence type="predicted"/>